<evidence type="ECO:0000256" key="3">
    <source>
        <dbReference type="ARBA" id="ARBA00022553"/>
    </source>
</evidence>
<dbReference type="GO" id="GO:0000462">
    <property type="term" value="P:maturation of SSU-rRNA from tricistronic rRNA transcript (SSU-rRNA, 5.8S rRNA, LSU-rRNA)"/>
    <property type="evidence" value="ECO:0007669"/>
    <property type="project" value="TreeGrafter"/>
</dbReference>
<dbReference type="InterPro" id="IPR018972">
    <property type="entry name" value="Sas10_C_dom"/>
</dbReference>
<feature type="compositionally biased region" description="Basic and acidic residues" evidence="6">
    <location>
        <begin position="437"/>
        <end position="481"/>
    </location>
</feature>
<feature type="compositionally biased region" description="Basic and acidic residues" evidence="6">
    <location>
        <begin position="525"/>
        <end position="544"/>
    </location>
</feature>
<evidence type="ECO:0000256" key="4">
    <source>
        <dbReference type="ARBA" id="ARBA00023242"/>
    </source>
</evidence>
<gene>
    <name evidence="8" type="ORF">DL764_005261</name>
</gene>
<keyword evidence="9" id="KW-1185">Reference proteome</keyword>
<comment type="subcellular location">
    <subcellularLocation>
        <location evidence="1">Nucleus</location>
    </subcellularLocation>
</comment>
<comment type="caution">
    <text evidence="8">The sequence shown here is derived from an EMBL/GenBank/DDBJ whole genome shotgun (WGS) entry which is preliminary data.</text>
</comment>
<reference evidence="8 9" key="1">
    <citation type="submission" date="2018-06" db="EMBL/GenBank/DDBJ databases">
        <title>Complete Genomes of Monosporascus.</title>
        <authorList>
            <person name="Robinson A.J."/>
            <person name="Natvig D.O."/>
        </authorList>
    </citation>
    <scope>NUCLEOTIDE SEQUENCE [LARGE SCALE GENOMIC DNA]</scope>
    <source>
        <strain evidence="8 9">CBS 110550</strain>
    </source>
</reference>
<evidence type="ECO:0000313" key="9">
    <source>
        <dbReference type="Proteomes" id="UP000293360"/>
    </source>
</evidence>
<dbReference type="OrthoDB" id="1924577at2759"/>
<dbReference type="InterPro" id="IPR007146">
    <property type="entry name" value="Sas10/Utp3/C1D"/>
</dbReference>
<feature type="region of interest" description="Disordered" evidence="6">
    <location>
        <begin position="433"/>
        <end position="617"/>
    </location>
</feature>
<dbReference type="AlphaFoldDB" id="A0A4Q4T9W9"/>
<feature type="domain" description="Sas10 C-terminal" evidence="7">
    <location>
        <begin position="540"/>
        <end position="617"/>
    </location>
</feature>
<dbReference type="Proteomes" id="UP000293360">
    <property type="component" value="Unassembled WGS sequence"/>
</dbReference>
<dbReference type="EMBL" id="QJNU01000273">
    <property type="protein sequence ID" value="RYP03268.1"/>
    <property type="molecule type" value="Genomic_DNA"/>
</dbReference>
<feature type="compositionally biased region" description="Basic residues" evidence="6">
    <location>
        <begin position="569"/>
        <end position="586"/>
    </location>
</feature>
<dbReference type="GO" id="GO:0032040">
    <property type="term" value="C:small-subunit processome"/>
    <property type="evidence" value="ECO:0007669"/>
    <property type="project" value="TreeGrafter"/>
</dbReference>
<dbReference type="PANTHER" id="PTHR13237:SF8">
    <property type="entry name" value="SOMETHING ABOUT SILENCING PROTEIN 10"/>
    <property type="match status" value="1"/>
</dbReference>
<keyword evidence="5" id="KW-0175">Coiled coil</keyword>
<feature type="compositionally biased region" description="Acidic residues" evidence="6">
    <location>
        <begin position="66"/>
        <end position="95"/>
    </location>
</feature>
<proteinExistence type="inferred from homology"/>
<dbReference type="PANTHER" id="PTHR13237">
    <property type="entry name" value="SOMETHING ABOUT SILENCING PROTEIN 10-RELATED"/>
    <property type="match status" value="1"/>
</dbReference>
<feature type="region of interest" description="Disordered" evidence="6">
    <location>
        <begin position="1"/>
        <end position="27"/>
    </location>
</feature>
<dbReference type="STRING" id="155417.A0A4Q4T9W9"/>
<sequence length="617" mass="70075">MTKKRKATGGAAQPKGPREYDSADATIGPINTFEDIADDQEKYFLEQDQILFDEGRKSKKQRRLEEEEEFLEESDEEVLDYDDDDSEHQDDENEEDLSREPKSGRKNKTDGYVSDAEHQEEEEGDSSWWGASRKEYYDNDEIENEDDAFEEEREALRLQKKKLARLEEEDFIFNEDEWRGPEAEEADREEIVTEVLKYVEITPDMSSEERYRLLQKMYPELDYLADELLRLQPLLVTLQKQAEGQHHESLEVIKYRILGAYVATLAMYFATLSSPARDSNGEARALNPAELRDHEVMRTLLECRDAWKKVENMETTKNLRAAESIPSPPEEGVVAAGEVEVAPKTSQKPSKDPAAKKAKAKAERQAKAIEESLADLDALITTKKKSKRKSDMETAVQDGNSDFGEEEVLDARIAAEKAARKKSLRFYTSQIVQKANRRTDAGRDAGGDMDIPYRERLKDRQARLMAEAEQRGKKDSKHGADLGDASDEEDAQVANAVRDDEDEYYDMVSARKKGQKAAKSAALAEAKKGDRVVEVEEVGEDGKRRITYAIQKNKGLTPNKTRKQDKNNPRVKKRKRYAEKTKKLKSMKPVYQGGEGKGGYSGELSGIKSGLIKSVRL</sequence>
<accession>A0A4Q4T9W9</accession>
<feature type="compositionally biased region" description="Basic and acidic residues" evidence="6">
    <location>
        <begin position="96"/>
        <end position="109"/>
    </location>
</feature>
<comment type="similarity">
    <text evidence="2">Belongs to the SAS10 family.</text>
</comment>
<evidence type="ECO:0000259" key="7">
    <source>
        <dbReference type="Pfam" id="PF09368"/>
    </source>
</evidence>
<organism evidence="8 9">
    <name type="scientific">Monosporascus ibericus</name>
    <dbReference type="NCBI Taxonomy" id="155417"/>
    <lineage>
        <taxon>Eukaryota</taxon>
        <taxon>Fungi</taxon>
        <taxon>Dikarya</taxon>
        <taxon>Ascomycota</taxon>
        <taxon>Pezizomycotina</taxon>
        <taxon>Sordariomycetes</taxon>
        <taxon>Xylariomycetidae</taxon>
        <taxon>Xylariales</taxon>
        <taxon>Xylariales incertae sedis</taxon>
        <taxon>Monosporascus</taxon>
    </lineage>
</organism>
<evidence type="ECO:0000313" key="8">
    <source>
        <dbReference type="EMBL" id="RYP03268.1"/>
    </source>
</evidence>
<evidence type="ECO:0000256" key="5">
    <source>
        <dbReference type="SAM" id="Coils"/>
    </source>
</evidence>
<keyword evidence="3" id="KW-0597">Phosphoprotein</keyword>
<feature type="region of interest" description="Disordered" evidence="6">
    <location>
        <begin position="340"/>
        <end position="361"/>
    </location>
</feature>
<dbReference type="Pfam" id="PF04000">
    <property type="entry name" value="Sas10_Utp3"/>
    <property type="match status" value="1"/>
</dbReference>
<evidence type="ECO:0000256" key="1">
    <source>
        <dbReference type="ARBA" id="ARBA00004123"/>
    </source>
</evidence>
<name>A0A4Q4T9W9_9PEZI</name>
<evidence type="ECO:0000256" key="6">
    <source>
        <dbReference type="SAM" id="MobiDB-lite"/>
    </source>
</evidence>
<feature type="region of interest" description="Disordered" evidence="6">
    <location>
        <begin position="47"/>
        <end position="139"/>
    </location>
</feature>
<protein>
    <recommendedName>
        <fullName evidence="7">Sas10 C-terminal domain-containing protein</fullName>
    </recommendedName>
</protein>
<dbReference type="Pfam" id="PF09368">
    <property type="entry name" value="Sas10"/>
    <property type="match status" value="1"/>
</dbReference>
<keyword evidence="4" id="KW-0539">Nucleus</keyword>
<feature type="compositionally biased region" description="Basic and acidic residues" evidence="6">
    <location>
        <begin position="349"/>
        <end position="361"/>
    </location>
</feature>
<feature type="coiled-coil region" evidence="5">
    <location>
        <begin position="139"/>
        <end position="169"/>
    </location>
</feature>
<evidence type="ECO:0000256" key="2">
    <source>
        <dbReference type="ARBA" id="ARBA00010979"/>
    </source>
</evidence>